<keyword evidence="1" id="KW-1185">Reference proteome</keyword>
<dbReference type="AlphaFoldDB" id="A0A915L7L4"/>
<proteinExistence type="predicted"/>
<dbReference type="Proteomes" id="UP000887565">
    <property type="component" value="Unplaced"/>
</dbReference>
<evidence type="ECO:0000313" key="2">
    <source>
        <dbReference type="WBParaSite" id="nRc.2.0.1.t47024-RA"/>
    </source>
</evidence>
<name>A0A915L7L4_ROMCU</name>
<organism evidence="1 2">
    <name type="scientific">Romanomermis culicivorax</name>
    <name type="common">Nematode worm</name>
    <dbReference type="NCBI Taxonomy" id="13658"/>
    <lineage>
        <taxon>Eukaryota</taxon>
        <taxon>Metazoa</taxon>
        <taxon>Ecdysozoa</taxon>
        <taxon>Nematoda</taxon>
        <taxon>Enoplea</taxon>
        <taxon>Dorylaimia</taxon>
        <taxon>Mermithida</taxon>
        <taxon>Mermithoidea</taxon>
        <taxon>Mermithidae</taxon>
        <taxon>Romanomermis</taxon>
    </lineage>
</organism>
<dbReference type="WBParaSite" id="nRc.2.0.1.t47024-RA">
    <property type="protein sequence ID" value="nRc.2.0.1.t47024-RA"/>
    <property type="gene ID" value="nRc.2.0.1.g47024"/>
</dbReference>
<reference evidence="2" key="1">
    <citation type="submission" date="2022-11" db="UniProtKB">
        <authorList>
            <consortium name="WormBaseParasite"/>
        </authorList>
    </citation>
    <scope>IDENTIFICATION</scope>
</reference>
<sequence length="72" mass="8392">MSNRMTGRIANSQAVRTPLLSGRSYEKVDRQFPKNILSCRAGHRVLFEFSKNENNQSYNLHKKICRPHRSIC</sequence>
<accession>A0A915L7L4</accession>
<protein>
    <submittedName>
        <fullName evidence="2">Uncharacterized protein</fullName>
    </submittedName>
</protein>
<evidence type="ECO:0000313" key="1">
    <source>
        <dbReference type="Proteomes" id="UP000887565"/>
    </source>
</evidence>